<evidence type="ECO:0000313" key="10">
    <source>
        <dbReference type="Proteomes" id="UP000079169"/>
    </source>
</evidence>
<evidence type="ECO:0000256" key="6">
    <source>
        <dbReference type="ARBA" id="ARBA00023065"/>
    </source>
</evidence>
<keyword evidence="10" id="KW-1185">Reference proteome</keyword>
<evidence type="ECO:0000256" key="4">
    <source>
        <dbReference type="ARBA" id="ARBA00022781"/>
    </source>
</evidence>
<gene>
    <name evidence="11" type="primary">LOC103517018</name>
</gene>
<organism evidence="10 11">
    <name type="scientific">Diaphorina citri</name>
    <name type="common">Asian citrus psyllid</name>
    <dbReference type="NCBI Taxonomy" id="121845"/>
    <lineage>
        <taxon>Eukaryota</taxon>
        <taxon>Metazoa</taxon>
        <taxon>Ecdysozoa</taxon>
        <taxon>Arthropoda</taxon>
        <taxon>Hexapoda</taxon>
        <taxon>Insecta</taxon>
        <taxon>Pterygota</taxon>
        <taxon>Neoptera</taxon>
        <taxon>Paraneoptera</taxon>
        <taxon>Hemiptera</taxon>
        <taxon>Sternorrhyncha</taxon>
        <taxon>Psylloidea</taxon>
        <taxon>Psyllidae</taxon>
        <taxon>Diaphorininae</taxon>
        <taxon>Diaphorina</taxon>
    </lineage>
</organism>
<dbReference type="RefSeq" id="XP_026685058.1">
    <property type="nucleotide sequence ID" value="XM_026829257.1"/>
</dbReference>
<dbReference type="KEGG" id="dci:103517018"/>
<accession>A0A3Q0JDM5</accession>
<dbReference type="GO" id="GO:0005743">
    <property type="term" value="C:mitochondrial inner membrane"/>
    <property type="evidence" value="ECO:0007669"/>
    <property type="project" value="UniProtKB-SubCell"/>
</dbReference>
<keyword evidence="3 9" id="KW-0138">CF(0)</keyword>
<comment type="subcellular location">
    <subcellularLocation>
        <location evidence="9">Mitochondrion</location>
    </subcellularLocation>
    <subcellularLocation>
        <location evidence="9">Mitochondrion inner membrane</location>
    </subcellularLocation>
</comment>
<keyword evidence="6 9" id="KW-0406">Ion transport</keyword>
<sequence length="140" mass="16189">MAKCAQVMNRSVVLTWVMYQSHRAGKIRTNDKLASLKGAIENELWNQERSKAQAVLYEAKRENIQMQLEAVFRERALFAYQQVKNRLEYQAALESIQRRISQKHMVSWVVSHVLKSITPDQDKQSIKKCISDLKALAARA</sequence>
<evidence type="ECO:0000256" key="8">
    <source>
        <dbReference type="ARBA" id="ARBA00023136"/>
    </source>
</evidence>
<comment type="subunit">
    <text evidence="9">F-type ATPases have 2 components, CF(1) - the catalytic core - and CF(0) - the membrane proton channel. CF(1) and CF(0) have multiple subunits.</text>
</comment>
<dbReference type="PaxDb" id="121845-A0A3Q0JDM5"/>
<keyword evidence="8 9" id="KW-0472">Membrane</keyword>
<evidence type="ECO:0000256" key="5">
    <source>
        <dbReference type="ARBA" id="ARBA00022792"/>
    </source>
</evidence>
<reference evidence="11" key="1">
    <citation type="submission" date="2025-08" db="UniProtKB">
        <authorList>
            <consortium name="RefSeq"/>
        </authorList>
    </citation>
    <scope>IDENTIFICATION</scope>
</reference>
<dbReference type="GO" id="GO:0046933">
    <property type="term" value="F:proton-transporting ATP synthase activity, rotational mechanism"/>
    <property type="evidence" value="ECO:0007669"/>
    <property type="project" value="TreeGrafter"/>
</dbReference>
<proteinExistence type="inferred from homology"/>
<dbReference type="GeneID" id="103517018"/>
<dbReference type="InterPro" id="IPR008688">
    <property type="entry name" value="ATP_synth_Bsub_B/MI25"/>
</dbReference>
<keyword evidence="5 9" id="KW-0999">Mitochondrion inner membrane</keyword>
<evidence type="ECO:0000256" key="2">
    <source>
        <dbReference type="ARBA" id="ARBA00022448"/>
    </source>
</evidence>
<name>A0A3Q0JDM5_DIACI</name>
<comment type="similarity">
    <text evidence="1 9">Belongs to the eukaryotic ATPase B chain family.</text>
</comment>
<dbReference type="GO" id="GO:0045259">
    <property type="term" value="C:proton-transporting ATP synthase complex"/>
    <property type="evidence" value="ECO:0007669"/>
    <property type="project" value="UniProtKB-KW"/>
</dbReference>
<dbReference type="STRING" id="121845.A0A3Q0JDM5"/>
<dbReference type="PANTHER" id="PTHR12733">
    <property type="entry name" value="MITOCHONDRIAL ATP SYNTHASE B CHAIN"/>
    <property type="match status" value="1"/>
</dbReference>
<dbReference type="PANTHER" id="PTHR12733:SF3">
    <property type="entry name" value="ATP SYNTHASE F(0) COMPLEX SUBUNIT B1, MITOCHONDRIAL"/>
    <property type="match status" value="1"/>
</dbReference>
<evidence type="ECO:0000256" key="3">
    <source>
        <dbReference type="ARBA" id="ARBA00022547"/>
    </source>
</evidence>
<protein>
    <recommendedName>
        <fullName evidence="9">ATP synthase subunit b</fullName>
    </recommendedName>
</protein>
<evidence type="ECO:0000313" key="11">
    <source>
        <dbReference type="RefSeq" id="XP_026685058.1"/>
    </source>
</evidence>
<evidence type="ECO:0000256" key="1">
    <source>
        <dbReference type="ARBA" id="ARBA00007479"/>
    </source>
</evidence>
<dbReference type="CTD" id="39143"/>
<dbReference type="SUPFAM" id="SSF161060">
    <property type="entry name" value="ATP synthase B chain-like"/>
    <property type="match status" value="1"/>
</dbReference>
<keyword evidence="7 9" id="KW-0496">Mitochondrion</keyword>
<dbReference type="Pfam" id="PF05405">
    <property type="entry name" value="Mt_ATP-synt_B"/>
    <property type="match status" value="1"/>
</dbReference>
<evidence type="ECO:0000256" key="9">
    <source>
        <dbReference type="RuleBase" id="RU368017"/>
    </source>
</evidence>
<keyword evidence="2 9" id="KW-0813">Transport</keyword>
<dbReference type="Proteomes" id="UP000079169">
    <property type="component" value="Unplaced"/>
</dbReference>
<comment type="function">
    <text evidence="9">Subunit b, of the mitochondrial membrane ATP synthase complex (F(1)F(0) ATP synthase or Complex V) that produces ATP from ADP in the presence of a proton gradient across the membrane which is generated by electron transport complexes of the respiratory chain. ATP synthase complex consist of a soluble F(1) head domain - the catalytic core - and a membrane F(1) domain - the membrane proton channel. These two domains are linked by a central stalk rotating inside the F(1) region and a stationary peripheral stalk. During catalysis, ATP synthesis in the catalytic domain of F(1) is coupled via a rotary mechanism of the central stalk subunits to proton translocation. In vivo, can only synthesize ATP although its ATP hydrolase activity can be activated artificially in vitro. Part of the complex F(0) domain. Part of the complex F(0) domain and the peripheric stalk, which acts as a stator to hold the catalytic alpha(3)beta(3) subcomplex and subunit a/ATP6 static relative to the rotary elements.</text>
</comment>
<dbReference type="AlphaFoldDB" id="A0A3Q0JDM5"/>
<dbReference type="Gene3D" id="1.20.5.2210">
    <property type="match status" value="1"/>
</dbReference>
<evidence type="ECO:0000256" key="7">
    <source>
        <dbReference type="ARBA" id="ARBA00023128"/>
    </source>
</evidence>
<keyword evidence="4 9" id="KW-0375">Hydrogen ion transport</keyword>
<dbReference type="InterPro" id="IPR013837">
    <property type="entry name" value="ATP_synth_F0_suB"/>
</dbReference>